<dbReference type="EMBL" id="CP032418">
    <property type="protein sequence ID" value="AYC28727.1"/>
    <property type="molecule type" value="Genomic_DNA"/>
</dbReference>
<keyword evidence="2" id="KW-1185">Reference proteome</keyword>
<evidence type="ECO:0000313" key="2">
    <source>
        <dbReference type="Proteomes" id="UP000265725"/>
    </source>
</evidence>
<protein>
    <submittedName>
        <fullName evidence="1">Uncharacterized protein</fullName>
    </submittedName>
</protein>
<reference evidence="2" key="1">
    <citation type="submission" date="2018-09" db="EMBL/GenBank/DDBJ databases">
        <authorList>
            <person name="Zhu H."/>
        </authorList>
    </citation>
    <scope>NUCLEOTIDE SEQUENCE [LARGE SCALE GENOMIC DNA]</scope>
    <source>
        <strain evidence="2">K2R23-3</strain>
    </source>
</reference>
<dbReference type="Proteomes" id="UP000265725">
    <property type="component" value="Chromosome"/>
</dbReference>
<dbReference type="KEGG" id="paek:D3873_02130"/>
<name>A0A385YRV1_9BACL</name>
<evidence type="ECO:0000313" key="1">
    <source>
        <dbReference type="EMBL" id="AYC28727.1"/>
    </source>
</evidence>
<accession>A0A385YRV1</accession>
<organism evidence="1 2">
    <name type="scientific">Paenisporosarcina cavernae</name>
    <dbReference type="NCBI Taxonomy" id="2320858"/>
    <lineage>
        <taxon>Bacteria</taxon>
        <taxon>Bacillati</taxon>
        <taxon>Bacillota</taxon>
        <taxon>Bacilli</taxon>
        <taxon>Bacillales</taxon>
        <taxon>Caryophanaceae</taxon>
        <taxon>Paenisporosarcina</taxon>
    </lineage>
</organism>
<dbReference type="AlphaFoldDB" id="A0A385YRV1"/>
<dbReference type="RefSeq" id="WP_119882472.1">
    <property type="nucleotide sequence ID" value="NZ_CP032418.1"/>
</dbReference>
<proteinExistence type="predicted"/>
<dbReference type="OrthoDB" id="2456375at2"/>
<sequence>MFEIYDTEVIYSWTPREFKNFVKGYQLRKIDNYESLAIQVIFQAKVKGKKRISLKDVFDADKAKKELGKKTSSSSKLHVERYMKAKKAMKKYKP</sequence>
<gene>
    <name evidence="1" type="ORF">D3873_02130</name>
</gene>